<gene>
    <name evidence="2" type="ORF">F8M41_008556</name>
</gene>
<keyword evidence="3" id="KW-1185">Reference proteome</keyword>
<feature type="region of interest" description="Disordered" evidence="1">
    <location>
        <begin position="84"/>
        <end position="103"/>
    </location>
</feature>
<protein>
    <submittedName>
        <fullName evidence="2">Uncharacterized protein</fullName>
    </submittedName>
</protein>
<accession>A0A8H4AVL3</accession>
<proteinExistence type="predicted"/>
<evidence type="ECO:0000313" key="3">
    <source>
        <dbReference type="Proteomes" id="UP000439903"/>
    </source>
</evidence>
<sequence>MGDDHDPNSFYDDVNPVEDMHRQLDDLRINLTKKMNKAMKKISSKPKSSRCKTKSKSRTKKKKLSKHINVYIILDESFLDFSDSKNSMTSSENKLETNTLARS</sequence>
<evidence type="ECO:0000256" key="1">
    <source>
        <dbReference type="SAM" id="MobiDB-lite"/>
    </source>
</evidence>
<dbReference type="EMBL" id="WTPW01000191">
    <property type="protein sequence ID" value="KAF0537244.1"/>
    <property type="molecule type" value="Genomic_DNA"/>
</dbReference>
<dbReference type="AlphaFoldDB" id="A0A8H4AVL3"/>
<reference evidence="2 3" key="1">
    <citation type="journal article" date="2019" name="Environ. Microbiol.">
        <title>At the nexus of three kingdoms: the genome of the mycorrhizal fungus Gigaspora margarita provides insights into plant, endobacterial and fungal interactions.</title>
        <authorList>
            <person name="Venice F."/>
            <person name="Ghignone S."/>
            <person name="Salvioli di Fossalunga A."/>
            <person name="Amselem J."/>
            <person name="Novero M."/>
            <person name="Xianan X."/>
            <person name="Sedzielewska Toro K."/>
            <person name="Morin E."/>
            <person name="Lipzen A."/>
            <person name="Grigoriev I.V."/>
            <person name="Henrissat B."/>
            <person name="Martin F.M."/>
            <person name="Bonfante P."/>
        </authorList>
    </citation>
    <scope>NUCLEOTIDE SEQUENCE [LARGE SCALE GENOMIC DNA]</scope>
    <source>
        <strain evidence="2 3">BEG34</strain>
    </source>
</reference>
<dbReference type="Proteomes" id="UP000439903">
    <property type="component" value="Unassembled WGS sequence"/>
</dbReference>
<feature type="region of interest" description="Disordered" evidence="1">
    <location>
        <begin position="38"/>
        <end position="62"/>
    </location>
</feature>
<organism evidence="2 3">
    <name type="scientific">Gigaspora margarita</name>
    <dbReference type="NCBI Taxonomy" id="4874"/>
    <lineage>
        <taxon>Eukaryota</taxon>
        <taxon>Fungi</taxon>
        <taxon>Fungi incertae sedis</taxon>
        <taxon>Mucoromycota</taxon>
        <taxon>Glomeromycotina</taxon>
        <taxon>Glomeromycetes</taxon>
        <taxon>Diversisporales</taxon>
        <taxon>Gigasporaceae</taxon>
        <taxon>Gigaspora</taxon>
    </lineage>
</organism>
<name>A0A8H4AVL3_GIGMA</name>
<evidence type="ECO:0000313" key="2">
    <source>
        <dbReference type="EMBL" id="KAF0537244.1"/>
    </source>
</evidence>
<comment type="caution">
    <text evidence="2">The sequence shown here is derived from an EMBL/GenBank/DDBJ whole genome shotgun (WGS) entry which is preliminary data.</text>
</comment>